<feature type="chain" id="PRO_5002126712" description="UPF0311 protein NJ75_02958" evidence="2">
    <location>
        <begin position="21"/>
        <end position="168"/>
    </location>
</feature>
<gene>
    <name evidence="3" type="ORF">NJ75_02958</name>
</gene>
<proteinExistence type="inferred from homology"/>
<feature type="signal peptide" evidence="2">
    <location>
        <begin position="1"/>
        <end position="20"/>
    </location>
</feature>
<name>A0A0B8ZFL1_9SPHN</name>
<dbReference type="InterPro" id="IPR020915">
    <property type="entry name" value="UPF0311"/>
</dbReference>
<keyword evidence="4" id="KW-1185">Reference proteome</keyword>
<keyword evidence="2" id="KW-0732">Signal</keyword>
<dbReference type="PATRIC" id="fig|48936.3.peg.2973"/>
<reference evidence="3 4" key="1">
    <citation type="submission" date="2014-10" db="EMBL/GenBank/DDBJ databases">
        <title>Draft genome sequence of Novosphingobium subterraneum DSM 12447.</title>
        <authorList>
            <person name="Gan H.M."/>
            <person name="Gan H.Y."/>
            <person name="Savka M.A."/>
        </authorList>
    </citation>
    <scope>NUCLEOTIDE SEQUENCE [LARGE SCALE GENOMIC DNA]</scope>
    <source>
        <strain evidence="3 4">DSM 12447</strain>
    </source>
</reference>
<dbReference type="AlphaFoldDB" id="A0A0B8ZFL1"/>
<dbReference type="PANTHER" id="PTHR37315:SF1">
    <property type="entry name" value="UPF0311 PROTEIN BLR7842"/>
    <property type="match status" value="1"/>
</dbReference>
<dbReference type="RefSeq" id="WP_052242522.1">
    <property type="nucleotide sequence ID" value="NZ_JRVC01000014.1"/>
</dbReference>
<dbReference type="Gene3D" id="2.40.160.20">
    <property type="match status" value="1"/>
</dbReference>
<evidence type="ECO:0000256" key="1">
    <source>
        <dbReference type="HAMAP-Rule" id="MF_00775"/>
    </source>
</evidence>
<organism evidence="3 4">
    <name type="scientific">Novosphingobium subterraneum</name>
    <dbReference type="NCBI Taxonomy" id="48936"/>
    <lineage>
        <taxon>Bacteria</taxon>
        <taxon>Pseudomonadati</taxon>
        <taxon>Pseudomonadota</taxon>
        <taxon>Alphaproteobacteria</taxon>
        <taxon>Sphingomonadales</taxon>
        <taxon>Sphingomonadaceae</taxon>
        <taxon>Novosphingobium</taxon>
    </lineage>
</organism>
<evidence type="ECO:0000313" key="3">
    <source>
        <dbReference type="EMBL" id="KHS45032.1"/>
    </source>
</evidence>
<comment type="caution">
    <text evidence="3">The sequence shown here is derived from an EMBL/GenBank/DDBJ whole genome shotgun (WGS) entry which is preliminary data.</text>
</comment>
<accession>A0A0B8ZFL1</accession>
<dbReference type="Pfam" id="PF11578">
    <property type="entry name" value="DUF3237"/>
    <property type="match status" value="1"/>
</dbReference>
<evidence type="ECO:0000256" key="2">
    <source>
        <dbReference type="SAM" id="SignalP"/>
    </source>
</evidence>
<dbReference type="PANTHER" id="PTHR37315">
    <property type="entry name" value="UPF0311 PROTEIN BLR7842"/>
    <property type="match status" value="1"/>
</dbReference>
<evidence type="ECO:0000313" key="4">
    <source>
        <dbReference type="Proteomes" id="UP000031338"/>
    </source>
</evidence>
<protein>
    <recommendedName>
        <fullName evidence="1">UPF0311 protein NJ75_02958</fullName>
    </recommendedName>
</protein>
<sequence>MKSGFAGAILALVGAASASAADKPPMPEPSLEFVFEEEVLLAQSVTPGTTPLGGRNIIPITGGTFSGPGISGAVMPGGWDWQLIRPDRCVQLKADYFLKTDDGVVINIVNTATACRDAQGKPVPVRTHAVFEAPNGKYDWLNRQTFIGALVPGDAKVPSVRIRFYRVN</sequence>
<dbReference type="Proteomes" id="UP000031338">
    <property type="component" value="Unassembled WGS sequence"/>
</dbReference>
<dbReference type="HAMAP" id="MF_00775">
    <property type="entry name" value="UPF0311"/>
    <property type="match status" value="1"/>
</dbReference>
<comment type="similarity">
    <text evidence="1">Belongs to the UPF0311 family.</text>
</comment>
<dbReference type="EMBL" id="JRVC01000014">
    <property type="protein sequence ID" value="KHS45032.1"/>
    <property type="molecule type" value="Genomic_DNA"/>
</dbReference>
<dbReference type="STRING" id="48936.NJ75_02958"/>